<sequence length="139" mass="15611">MELCAFLYFNGNCRDAIAYYADVFGVEMPEIATYGDFPEDPVAASKPNISHYVAYAELDIKGNRLCFSDSFPETFIGTNIALTIMSNDPAEIGMLYEKLKPGCDIIMELQETAWSQGFAMLTDKFDITWQLNLCCMPVK</sequence>
<keyword evidence="3" id="KW-1185">Reference proteome</keyword>
<dbReference type="EMBL" id="JAWDKD010000008">
    <property type="protein sequence ID" value="MDV0446596.1"/>
    <property type="molecule type" value="Genomic_DNA"/>
</dbReference>
<dbReference type="CDD" id="cd06588">
    <property type="entry name" value="PhnB_like"/>
    <property type="match status" value="1"/>
</dbReference>
<dbReference type="RefSeq" id="WP_338098996.1">
    <property type="nucleotide sequence ID" value="NZ_JAWDKD010000008.1"/>
</dbReference>
<reference evidence="2" key="1">
    <citation type="submission" date="2023-06" db="EMBL/GenBank/DDBJ databases">
        <title>Genome sequence of Methanosarcinaceae archaeon Ag5.</title>
        <authorList>
            <person name="Protasov E."/>
            <person name="Platt K."/>
            <person name="Poehlein A."/>
            <person name="Daniel R."/>
            <person name="Brune A."/>
        </authorList>
    </citation>
    <scope>NUCLEOTIDE SEQUENCE</scope>
    <source>
        <strain evidence="2">Ag5</strain>
    </source>
</reference>
<evidence type="ECO:0000313" key="2">
    <source>
        <dbReference type="EMBL" id="MDV0446596.1"/>
    </source>
</evidence>
<dbReference type="Gene3D" id="3.10.180.10">
    <property type="entry name" value="2,3-Dihydroxybiphenyl 1,2-Dioxygenase, domain 1"/>
    <property type="match status" value="1"/>
</dbReference>
<comment type="caution">
    <text evidence="2">The sequence shown here is derived from an EMBL/GenBank/DDBJ whole genome shotgun (WGS) entry which is preliminary data.</text>
</comment>
<feature type="domain" description="PhnB-like" evidence="1">
    <location>
        <begin position="3"/>
        <end position="131"/>
    </location>
</feature>
<dbReference type="InterPro" id="IPR028973">
    <property type="entry name" value="PhnB-like"/>
</dbReference>
<dbReference type="SUPFAM" id="SSF54593">
    <property type="entry name" value="Glyoxalase/Bleomycin resistance protein/Dihydroxybiphenyl dioxygenase"/>
    <property type="match status" value="1"/>
</dbReference>
<evidence type="ECO:0000259" key="1">
    <source>
        <dbReference type="Pfam" id="PF06983"/>
    </source>
</evidence>
<dbReference type="InterPro" id="IPR029068">
    <property type="entry name" value="Glyas_Bleomycin-R_OHBP_Dase"/>
</dbReference>
<dbReference type="AlphaFoldDB" id="A0AAE4MIE9"/>
<evidence type="ECO:0000313" key="3">
    <source>
        <dbReference type="Proteomes" id="UP001271789"/>
    </source>
</evidence>
<gene>
    <name evidence="2" type="ORF">MsAg5_04420</name>
</gene>
<dbReference type="PANTHER" id="PTHR33990:SF1">
    <property type="entry name" value="PROTEIN YJDN"/>
    <property type="match status" value="1"/>
</dbReference>
<accession>A0AAE4MIE9</accession>
<proteinExistence type="predicted"/>
<dbReference type="Pfam" id="PF06983">
    <property type="entry name" value="3-dmu-9_3-mt"/>
    <property type="match status" value="1"/>
</dbReference>
<protein>
    <recommendedName>
        <fullName evidence="1">PhnB-like domain-containing protein</fullName>
    </recommendedName>
</protein>
<organism evidence="2 3">
    <name type="scientific">Methanolapillus africanus</name>
    <dbReference type="NCBI Taxonomy" id="3028297"/>
    <lineage>
        <taxon>Archaea</taxon>
        <taxon>Methanobacteriati</taxon>
        <taxon>Methanobacteriota</taxon>
        <taxon>Stenosarchaea group</taxon>
        <taxon>Methanomicrobia</taxon>
        <taxon>Methanosarcinales</taxon>
        <taxon>Methanosarcinaceae</taxon>
        <taxon>Methanolapillus</taxon>
    </lineage>
</organism>
<dbReference type="Proteomes" id="UP001271789">
    <property type="component" value="Unassembled WGS sequence"/>
</dbReference>
<name>A0AAE4MIE9_9EURY</name>
<dbReference type="PANTHER" id="PTHR33990">
    <property type="entry name" value="PROTEIN YJDN-RELATED"/>
    <property type="match status" value="1"/>
</dbReference>